<accession>Q0UZ77</accession>
<reference evidence="2" key="1">
    <citation type="journal article" date="2007" name="Plant Cell">
        <title>Dothideomycete-plant interactions illuminated by genome sequencing and EST analysis of the wheat pathogen Stagonospora nodorum.</title>
        <authorList>
            <person name="Hane J.K."/>
            <person name="Lowe R.G."/>
            <person name="Solomon P.S."/>
            <person name="Tan K.C."/>
            <person name="Schoch C.L."/>
            <person name="Spatafora J.W."/>
            <person name="Crous P.W."/>
            <person name="Kodira C."/>
            <person name="Birren B.W."/>
            <person name="Galagan J.E."/>
            <person name="Torriani S.F."/>
            <person name="McDonald B.A."/>
            <person name="Oliver R.P."/>
        </authorList>
    </citation>
    <scope>NUCLEOTIDE SEQUENCE [LARGE SCALE GENOMIC DNA]</scope>
    <source>
        <strain evidence="2">SN15 / ATCC MYA-4574 / FGSC 10173</strain>
    </source>
</reference>
<gene>
    <name evidence="1" type="ORF">SNOG_02937</name>
</gene>
<evidence type="ECO:0000313" key="1">
    <source>
        <dbReference type="EMBL" id="EAT89668.1"/>
    </source>
</evidence>
<dbReference type="EMBL" id="CH445328">
    <property type="protein sequence ID" value="EAT89668.1"/>
    <property type="molecule type" value="Genomic_DNA"/>
</dbReference>
<dbReference type="AlphaFoldDB" id="Q0UZ77"/>
<name>Q0UZ77_PHANO</name>
<organism evidence="1 2">
    <name type="scientific">Phaeosphaeria nodorum (strain SN15 / ATCC MYA-4574 / FGSC 10173)</name>
    <name type="common">Glume blotch fungus</name>
    <name type="synonym">Parastagonospora nodorum</name>
    <dbReference type="NCBI Taxonomy" id="321614"/>
    <lineage>
        <taxon>Eukaryota</taxon>
        <taxon>Fungi</taxon>
        <taxon>Dikarya</taxon>
        <taxon>Ascomycota</taxon>
        <taxon>Pezizomycotina</taxon>
        <taxon>Dothideomycetes</taxon>
        <taxon>Pleosporomycetidae</taxon>
        <taxon>Pleosporales</taxon>
        <taxon>Pleosporineae</taxon>
        <taxon>Phaeosphaeriaceae</taxon>
        <taxon>Parastagonospora</taxon>
    </lineage>
</organism>
<dbReference type="KEGG" id="pno:SNOG_02937"/>
<dbReference type="RefSeq" id="XP_001793531.1">
    <property type="nucleotide sequence ID" value="XM_001793479.1"/>
</dbReference>
<dbReference type="Proteomes" id="UP000001055">
    <property type="component" value="Unassembled WGS sequence"/>
</dbReference>
<proteinExistence type="predicted"/>
<sequence length="39" mass="4631">MGTSRAFLHRDDLKMEDRVASGDCTEEREYHIIEHFCCE</sequence>
<dbReference type="InParanoid" id="Q0UZ77"/>
<evidence type="ECO:0000313" key="2">
    <source>
        <dbReference type="Proteomes" id="UP000001055"/>
    </source>
</evidence>
<protein>
    <submittedName>
        <fullName evidence="1">Uncharacterized protein</fullName>
    </submittedName>
</protein>
<dbReference type="GeneID" id="5970388"/>